<sequence>MAEEQIAELKARLNDLEEAIGGLKGRRLANADQLQGRRISSAVPASADVLKWNATTRKYEPEAPSTAIAHTFDSTHHTDVATMTEAQGDVIYRDGSGDWQRLGAGTSGRFLKTQGAAANPVWAALPTATTSVQGIAELATVAEANAGTDTGRTVTPDSIGSPIRSIVLTAAGGAPSTTTPCAGPTKVEAGTNDVDYWVLDFDATSDEYAFWGPIAMPENYGGGTFTAIFYWTTTNTSTNGVAWAIQMKSLDNSDAIDAAWGTAVVTTDDNLSAAGDVLVTAASSAITPSGTASAPEMLFVRVFRDVSDANDDMTQDARLIAIKIEYSAEGYSD</sequence>
<proteinExistence type="predicted"/>
<dbReference type="AlphaFoldDB" id="A0A0F9LK71"/>
<reference evidence="1" key="1">
    <citation type="journal article" date="2015" name="Nature">
        <title>Complex archaea that bridge the gap between prokaryotes and eukaryotes.</title>
        <authorList>
            <person name="Spang A."/>
            <person name="Saw J.H."/>
            <person name="Jorgensen S.L."/>
            <person name="Zaremba-Niedzwiedzka K."/>
            <person name="Martijn J."/>
            <person name="Lind A.E."/>
            <person name="van Eijk R."/>
            <person name="Schleper C."/>
            <person name="Guy L."/>
            <person name="Ettema T.J."/>
        </authorList>
    </citation>
    <scope>NUCLEOTIDE SEQUENCE</scope>
</reference>
<accession>A0A0F9LK71</accession>
<name>A0A0F9LK71_9ZZZZ</name>
<evidence type="ECO:0000313" key="1">
    <source>
        <dbReference type="EMBL" id="KKM27860.1"/>
    </source>
</evidence>
<organism evidence="1">
    <name type="scientific">marine sediment metagenome</name>
    <dbReference type="NCBI Taxonomy" id="412755"/>
    <lineage>
        <taxon>unclassified sequences</taxon>
        <taxon>metagenomes</taxon>
        <taxon>ecological metagenomes</taxon>
    </lineage>
</organism>
<gene>
    <name evidence="1" type="ORF">LCGC14_1570470</name>
</gene>
<evidence type="ECO:0008006" key="2">
    <source>
        <dbReference type="Google" id="ProtNLM"/>
    </source>
</evidence>
<dbReference type="EMBL" id="LAZR01012243">
    <property type="protein sequence ID" value="KKM27860.1"/>
    <property type="molecule type" value="Genomic_DNA"/>
</dbReference>
<comment type="caution">
    <text evidence="1">The sequence shown here is derived from an EMBL/GenBank/DDBJ whole genome shotgun (WGS) entry which is preliminary data.</text>
</comment>
<protein>
    <recommendedName>
        <fullName evidence="2">DUF2793 domain-containing protein</fullName>
    </recommendedName>
</protein>